<dbReference type="STRING" id="686832.A0A0C2Y7J2"/>
<dbReference type="HOGENOM" id="CLU_057011_3_1_1"/>
<dbReference type="Pfam" id="PF01648">
    <property type="entry name" value="ACPS"/>
    <property type="match status" value="1"/>
</dbReference>
<dbReference type="InterPro" id="IPR008278">
    <property type="entry name" value="4-PPantetheinyl_Trfase_dom"/>
</dbReference>
<dbReference type="AlphaFoldDB" id="A0A0C2Y7J2"/>
<dbReference type="InterPro" id="IPR050559">
    <property type="entry name" value="P-Pant_transferase_sf"/>
</dbReference>
<evidence type="ECO:0000256" key="1">
    <source>
        <dbReference type="ARBA" id="ARBA00013172"/>
    </source>
</evidence>
<dbReference type="OrthoDB" id="26719at2759"/>
<name>A0A0C2Y7J2_HEBCY</name>
<keyword evidence="2" id="KW-0808">Transferase</keyword>
<dbReference type="GO" id="GO:0005829">
    <property type="term" value="C:cytosol"/>
    <property type="evidence" value="ECO:0007669"/>
    <property type="project" value="TreeGrafter"/>
</dbReference>
<feature type="domain" description="4'-phosphopantetheinyl transferase N-terminal" evidence="4">
    <location>
        <begin position="15"/>
        <end position="100"/>
    </location>
</feature>
<evidence type="ECO:0000313" key="5">
    <source>
        <dbReference type="EMBL" id="KIM45818.1"/>
    </source>
</evidence>
<dbReference type="Proteomes" id="UP000053424">
    <property type="component" value="Unassembled WGS sequence"/>
</dbReference>
<evidence type="ECO:0000256" key="2">
    <source>
        <dbReference type="ARBA" id="ARBA00022679"/>
    </source>
</evidence>
<dbReference type="Gene3D" id="3.90.470.20">
    <property type="entry name" value="4'-phosphopantetheinyl transferase domain"/>
    <property type="match status" value="2"/>
</dbReference>
<dbReference type="GO" id="GO:0019878">
    <property type="term" value="P:lysine biosynthetic process via aminoadipic acid"/>
    <property type="evidence" value="ECO:0007669"/>
    <property type="project" value="TreeGrafter"/>
</dbReference>
<dbReference type="PANTHER" id="PTHR12215">
    <property type="entry name" value="PHOSPHOPANTETHEINE TRANSFERASE"/>
    <property type="match status" value="1"/>
</dbReference>
<dbReference type="InterPro" id="IPR055066">
    <property type="entry name" value="AASDHPPT_N"/>
</dbReference>
<dbReference type="PANTHER" id="PTHR12215:SF10">
    <property type="entry name" value="L-AMINOADIPATE-SEMIALDEHYDE DEHYDROGENASE-PHOSPHOPANTETHEINYL TRANSFERASE"/>
    <property type="match status" value="1"/>
</dbReference>
<dbReference type="EC" id="2.7.8.7" evidence="1"/>
<dbReference type="Pfam" id="PF22624">
    <property type="entry name" value="AASDHPPT_N"/>
    <property type="match status" value="1"/>
</dbReference>
<reference evidence="5 6" key="1">
    <citation type="submission" date="2014-04" db="EMBL/GenBank/DDBJ databases">
        <authorList>
            <consortium name="DOE Joint Genome Institute"/>
            <person name="Kuo A."/>
            <person name="Gay G."/>
            <person name="Dore J."/>
            <person name="Kohler A."/>
            <person name="Nagy L.G."/>
            <person name="Floudas D."/>
            <person name="Copeland A."/>
            <person name="Barry K.W."/>
            <person name="Cichocki N."/>
            <person name="Veneault-Fourrey C."/>
            <person name="LaButti K."/>
            <person name="Lindquist E.A."/>
            <person name="Lipzen A."/>
            <person name="Lundell T."/>
            <person name="Morin E."/>
            <person name="Murat C."/>
            <person name="Sun H."/>
            <person name="Tunlid A."/>
            <person name="Henrissat B."/>
            <person name="Grigoriev I.V."/>
            <person name="Hibbett D.S."/>
            <person name="Martin F."/>
            <person name="Nordberg H.P."/>
            <person name="Cantor M.N."/>
            <person name="Hua S.X."/>
        </authorList>
    </citation>
    <scope>NUCLEOTIDE SEQUENCE [LARGE SCALE GENOMIC DNA]</scope>
    <source>
        <strain evidence="6">h7</strain>
    </source>
</reference>
<reference evidence="6" key="2">
    <citation type="submission" date="2015-01" db="EMBL/GenBank/DDBJ databases">
        <title>Evolutionary Origins and Diversification of the Mycorrhizal Mutualists.</title>
        <authorList>
            <consortium name="DOE Joint Genome Institute"/>
            <consortium name="Mycorrhizal Genomics Consortium"/>
            <person name="Kohler A."/>
            <person name="Kuo A."/>
            <person name="Nagy L.G."/>
            <person name="Floudas D."/>
            <person name="Copeland A."/>
            <person name="Barry K.W."/>
            <person name="Cichocki N."/>
            <person name="Veneault-Fourrey C."/>
            <person name="LaButti K."/>
            <person name="Lindquist E.A."/>
            <person name="Lipzen A."/>
            <person name="Lundell T."/>
            <person name="Morin E."/>
            <person name="Murat C."/>
            <person name="Riley R."/>
            <person name="Ohm R."/>
            <person name="Sun H."/>
            <person name="Tunlid A."/>
            <person name="Henrissat B."/>
            <person name="Grigoriev I.V."/>
            <person name="Hibbett D.S."/>
            <person name="Martin F."/>
        </authorList>
    </citation>
    <scope>NUCLEOTIDE SEQUENCE [LARGE SCALE GENOMIC DNA]</scope>
    <source>
        <strain evidence="6">h7</strain>
    </source>
</reference>
<organism evidence="5 6">
    <name type="scientific">Hebeloma cylindrosporum</name>
    <dbReference type="NCBI Taxonomy" id="76867"/>
    <lineage>
        <taxon>Eukaryota</taxon>
        <taxon>Fungi</taxon>
        <taxon>Dikarya</taxon>
        <taxon>Basidiomycota</taxon>
        <taxon>Agaricomycotina</taxon>
        <taxon>Agaricomycetes</taxon>
        <taxon>Agaricomycetidae</taxon>
        <taxon>Agaricales</taxon>
        <taxon>Agaricineae</taxon>
        <taxon>Hymenogastraceae</taxon>
        <taxon>Hebeloma</taxon>
    </lineage>
</organism>
<dbReference type="InterPro" id="IPR037143">
    <property type="entry name" value="4-PPantetheinyl_Trfase_dom_sf"/>
</dbReference>
<evidence type="ECO:0000313" key="6">
    <source>
        <dbReference type="Proteomes" id="UP000053424"/>
    </source>
</evidence>
<sequence>MQVRAVVYRPDSFSEELYQKALTLVDHESQARIQRFYHRADSCRTLIGRILIRMILKERGISPEDIKFSTTLEGKPYIVNQPSNPPMAYNITHDNNVIAMVIAPGVHRPPAFSIGIDVMKLRVPGRETFRSFVDAVGDQQLTDLEHSLLKGMIPEVERLKRFFWMWTLKEAYTKALGLGLGFDFKRIEFDVIKRIVQVDGKVPEGWRFNMFVINDGEDQYQGVIAEYHGGIQTEVIMEADNTSWLKTYDAIPFTEDAIALLRGV</sequence>
<protein>
    <recommendedName>
        <fullName evidence="1">holo-[acyl-carrier-protein] synthase</fullName>
        <ecNumber evidence="1">2.7.8.7</ecNumber>
    </recommendedName>
</protein>
<dbReference type="GO" id="GO:0008897">
    <property type="term" value="F:holo-[acyl-carrier-protein] synthase activity"/>
    <property type="evidence" value="ECO:0007669"/>
    <property type="project" value="UniProtKB-EC"/>
</dbReference>
<accession>A0A0C2Y7J2</accession>
<keyword evidence="6" id="KW-1185">Reference proteome</keyword>
<gene>
    <name evidence="5" type="ORF">M413DRAFT_65132</name>
</gene>
<proteinExistence type="predicted"/>
<evidence type="ECO:0000259" key="4">
    <source>
        <dbReference type="Pfam" id="PF22624"/>
    </source>
</evidence>
<dbReference type="SUPFAM" id="SSF56214">
    <property type="entry name" value="4'-phosphopantetheinyl transferase"/>
    <property type="match status" value="2"/>
</dbReference>
<dbReference type="EMBL" id="KN831771">
    <property type="protein sequence ID" value="KIM45818.1"/>
    <property type="molecule type" value="Genomic_DNA"/>
</dbReference>
<dbReference type="GO" id="GO:0000287">
    <property type="term" value="F:magnesium ion binding"/>
    <property type="evidence" value="ECO:0007669"/>
    <property type="project" value="InterPro"/>
</dbReference>
<feature type="domain" description="4'-phosphopantetheinyl transferase" evidence="3">
    <location>
        <begin position="113"/>
        <end position="191"/>
    </location>
</feature>
<evidence type="ECO:0000259" key="3">
    <source>
        <dbReference type="Pfam" id="PF01648"/>
    </source>
</evidence>